<dbReference type="EC" id="2.3.1.-" evidence="2"/>
<evidence type="ECO:0000313" key="2">
    <source>
        <dbReference type="EMBL" id="QGT99815.1"/>
    </source>
</evidence>
<dbReference type="AlphaFoldDB" id="A0A6I6DAT6"/>
<dbReference type="InterPro" id="IPR000182">
    <property type="entry name" value="GNAT_dom"/>
</dbReference>
<dbReference type="PROSITE" id="PS51186">
    <property type="entry name" value="GNAT"/>
    <property type="match status" value="1"/>
</dbReference>
<organism evidence="2 3">
    <name type="scientific">Candidatus Syntrophocurvum alkaliphilum</name>
    <dbReference type="NCBI Taxonomy" id="2293317"/>
    <lineage>
        <taxon>Bacteria</taxon>
        <taxon>Bacillati</taxon>
        <taxon>Bacillota</taxon>
        <taxon>Clostridia</taxon>
        <taxon>Eubacteriales</taxon>
        <taxon>Syntrophomonadaceae</taxon>
        <taxon>Candidatus Syntrophocurvum</taxon>
    </lineage>
</organism>
<dbReference type="GO" id="GO:0008080">
    <property type="term" value="F:N-acetyltransferase activity"/>
    <property type="evidence" value="ECO:0007669"/>
    <property type="project" value="InterPro"/>
</dbReference>
<keyword evidence="3" id="KW-1185">Reference proteome</keyword>
<keyword evidence="2" id="KW-0808">Transferase</keyword>
<proteinExistence type="predicted"/>
<dbReference type="SUPFAM" id="SSF55729">
    <property type="entry name" value="Acyl-CoA N-acyltransferases (Nat)"/>
    <property type="match status" value="1"/>
</dbReference>
<gene>
    <name evidence="2" type="ORF">SYNTR_1222</name>
</gene>
<dbReference type="Proteomes" id="UP000426444">
    <property type="component" value="Chromosome"/>
</dbReference>
<dbReference type="InterPro" id="IPR022525">
    <property type="entry name" value="GNAT_AblB"/>
</dbReference>
<sequence>MKQTNDVQIYTENNEQLNVSRWGITREIEGDFFRANLDFSPYNERISILDFNIINPDGMNEFIGIIDDLANYNEFGKVWGKIDENNSSLFLDNGFSAEAVIYDYFGFKKNAVICSRFYGDRGKSKTHSENLSVLETVLAKAEEAKNNNNMPDGYSFKTADTGDLNNLASLFKEVFPTYPYPVCDPNYLESTLDHIIYGLLYNAEDKLVAAASAEIDYSVGSAEMTDFATLSSEQGNGLASILLENLESTLPEKNIHCLYTIARSTSFGMNMVFAKHGYRYTGTLVNNCNISGGFEDMNVWCKSTYPQKIC</sequence>
<reference evidence="3" key="1">
    <citation type="journal article" date="2019" name="Microbiology">
        <title>Complete Genome Sequence of an Uncultured Bacterium of the Candidate Phylum Bipolaricaulota.</title>
        <authorList>
            <person name="Kadnikov V.V."/>
            <person name="Mardanov A.V."/>
            <person name="Beletsky A.V."/>
            <person name="Frank Y.A."/>
            <person name="Karnachuk O.V."/>
            <person name="Ravin N.V."/>
        </authorList>
    </citation>
    <scope>NUCLEOTIDE SEQUENCE [LARGE SCALE GENOMIC DNA]</scope>
</reference>
<evidence type="ECO:0000313" key="3">
    <source>
        <dbReference type="Proteomes" id="UP000426444"/>
    </source>
</evidence>
<protein>
    <submittedName>
        <fullName evidence="2">Beta-lysine acetyltransferase</fullName>
        <ecNumber evidence="2">2.3.1.-</ecNumber>
    </submittedName>
</protein>
<accession>A0A6I6DAT6</accession>
<dbReference type="NCBIfam" id="TIGR03827">
    <property type="entry name" value="GNAT_ablB"/>
    <property type="match status" value="1"/>
</dbReference>
<name>A0A6I6DAT6_9FIRM</name>
<keyword evidence="2" id="KW-0012">Acyltransferase</keyword>
<evidence type="ECO:0000259" key="1">
    <source>
        <dbReference type="PROSITE" id="PS51186"/>
    </source>
</evidence>
<feature type="domain" description="N-acetyltransferase" evidence="1">
    <location>
        <begin position="154"/>
        <end position="306"/>
    </location>
</feature>
<dbReference type="Gene3D" id="3.40.630.30">
    <property type="match status" value="1"/>
</dbReference>
<dbReference type="Pfam" id="PF00583">
    <property type="entry name" value="Acetyltransf_1"/>
    <property type="match status" value="1"/>
</dbReference>
<dbReference type="InterPro" id="IPR016181">
    <property type="entry name" value="Acyl_CoA_acyltransferase"/>
</dbReference>
<dbReference type="EMBL" id="CP046457">
    <property type="protein sequence ID" value="QGT99815.1"/>
    <property type="molecule type" value="Genomic_DNA"/>
</dbReference>
<dbReference type="CDD" id="cd04301">
    <property type="entry name" value="NAT_SF"/>
    <property type="match status" value="1"/>
</dbReference>
<dbReference type="KEGG" id="salq:SYNTR_1222"/>